<sequence>MRGLYPGRFQPFHYGHLSVVKWALEKVDELIILIGSAQESHTLTNPFTAGERIEMIKNTLSEYDIPSNRFYIIPLPDISMNSIWAYHVKSYVPRFHKVIGRNPLVIRLFKEAGVETENPPEFDRINYNSTYIRKLIIENDSRWKKLVPKSVIEVIEEIKGDKRLREIVG</sequence>
<dbReference type="GO" id="GO:0000309">
    <property type="term" value="F:nicotinamide-nucleotide adenylyltransferase activity"/>
    <property type="evidence" value="ECO:0007669"/>
    <property type="project" value="UniProtKB-UniRule"/>
</dbReference>
<keyword evidence="3 4" id="KW-0548">Nucleotidyltransferase</keyword>
<dbReference type="GO" id="GO:0005737">
    <property type="term" value="C:cytoplasm"/>
    <property type="evidence" value="ECO:0007669"/>
    <property type="project" value="UniProtKB-SubCell"/>
</dbReference>
<dbReference type="OrthoDB" id="264480at2157"/>
<comment type="subcellular location">
    <subcellularLocation>
        <location evidence="4">Cytoplasm</location>
    </subcellularLocation>
</comment>
<keyword evidence="4" id="KW-0520">NAD</keyword>
<dbReference type="Pfam" id="PF01467">
    <property type="entry name" value="CTP_transf_like"/>
    <property type="match status" value="1"/>
</dbReference>
<dbReference type="RefSeq" id="WP_110271552.1">
    <property type="nucleotide sequence ID" value="NZ_CP029289.2"/>
</dbReference>
<keyword evidence="4" id="KW-0547">Nucleotide-binding</keyword>
<proteinExistence type="inferred from homology"/>
<keyword evidence="4" id="KW-0067">ATP-binding</keyword>
<keyword evidence="4" id="KW-0662">Pyridine nucleotide biosynthesis</keyword>
<dbReference type="UniPathway" id="UPA00253">
    <property type="reaction ID" value="UER00600"/>
</dbReference>
<dbReference type="NCBIfam" id="TIGR00125">
    <property type="entry name" value="cyt_tran_rel"/>
    <property type="match status" value="1"/>
</dbReference>
<dbReference type="EC" id="2.7.7.1" evidence="4 5"/>
<dbReference type="InterPro" id="IPR014729">
    <property type="entry name" value="Rossmann-like_a/b/a_fold"/>
</dbReference>
<evidence type="ECO:0000256" key="4">
    <source>
        <dbReference type="HAMAP-Rule" id="MF_00243"/>
    </source>
</evidence>
<evidence type="ECO:0000256" key="3">
    <source>
        <dbReference type="ARBA" id="ARBA00022695"/>
    </source>
</evidence>
<name>A0A2U9IIA2_9CREN</name>
<evidence type="ECO:0000259" key="6">
    <source>
        <dbReference type="Pfam" id="PF01467"/>
    </source>
</evidence>
<dbReference type="InterPro" id="IPR006418">
    <property type="entry name" value="NMN_Atrans_arc"/>
</dbReference>
<feature type="domain" description="Cytidyltransferase-like" evidence="6">
    <location>
        <begin position="4"/>
        <end position="134"/>
    </location>
</feature>
<evidence type="ECO:0000256" key="2">
    <source>
        <dbReference type="ARBA" id="ARBA00022679"/>
    </source>
</evidence>
<evidence type="ECO:0000313" key="8">
    <source>
        <dbReference type="Proteomes" id="UP000248044"/>
    </source>
</evidence>
<accession>A0A2U9IIA2</accession>
<organism evidence="7 8">
    <name type="scientific">Acidianus brierleyi</name>
    <dbReference type="NCBI Taxonomy" id="41673"/>
    <lineage>
        <taxon>Archaea</taxon>
        <taxon>Thermoproteota</taxon>
        <taxon>Thermoprotei</taxon>
        <taxon>Sulfolobales</taxon>
        <taxon>Sulfolobaceae</taxon>
        <taxon>Acidianus</taxon>
    </lineage>
</organism>
<dbReference type="Gene3D" id="3.40.50.620">
    <property type="entry name" value="HUPs"/>
    <property type="match status" value="1"/>
</dbReference>
<dbReference type="NCBIfam" id="TIGR01527">
    <property type="entry name" value="arch_NMN_Atrans"/>
    <property type="match status" value="1"/>
</dbReference>
<dbReference type="PANTHER" id="PTHR21342:SF0">
    <property type="entry name" value="BIFUNCTIONAL NMN ADENYLYLTRANSFERASE_NUDIX HYDROLASE"/>
    <property type="match status" value="1"/>
</dbReference>
<dbReference type="HAMAP" id="MF_00243">
    <property type="entry name" value="NMN_adenylyltr"/>
    <property type="match status" value="1"/>
</dbReference>
<reference evidence="7 8" key="1">
    <citation type="submission" date="2018-05" db="EMBL/GenBank/DDBJ databases">
        <title>Complete Genome Sequences of Extremely Thermoacidophilic, Metal-Mobilizing Type-Strain Members of the Archaeal Family Sulfolobaceae: Acidianus brierleyi DSM-1651T, Acidianus sulfidivorans DSM-18786T, Metallosphaera hakonensis DSM-7519T, and Metallosphaera prunae DSM-10039T.</title>
        <authorList>
            <person name="Counts J.A."/>
            <person name="Kelly R.M."/>
        </authorList>
    </citation>
    <scope>NUCLEOTIDE SEQUENCE [LARGE SCALE GENOMIC DNA]</scope>
    <source>
        <strain evidence="7 8">DSM 1651</strain>
    </source>
</reference>
<dbReference type="KEGG" id="abri:DFR85_14840"/>
<dbReference type="NCBIfam" id="NF002243">
    <property type="entry name" value="PRK01153.1"/>
    <property type="match status" value="1"/>
</dbReference>
<comment type="similarity">
    <text evidence="1 4">Belongs to the archaeal NMN adenylyltransferase family.</text>
</comment>
<comment type="catalytic activity">
    <reaction evidence="4">
        <text>beta-nicotinamide D-ribonucleotide + ATP + H(+) = diphosphate + NAD(+)</text>
        <dbReference type="Rhea" id="RHEA:21360"/>
        <dbReference type="ChEBI" id="CHEBI:14649"/>
        <dbReference type="ChEBI" id="CHEBI:15378"/>
        <dbReference type="ChEBI" id="CHEBI:30616"/>
        <dbReference type="ChEBI" id="CHEBI:33019"/>
        <dbReference type="ChEBI" id="CHEBI:57540"/>
        <dbReference type="EC" id="2.7.7.1"/>
    </reaction>
</comment>
<dbReference type="GO" id="GO:0009435">
    <property type="term" value="P:NAD+ biosynthetic process"/>
    <property type="evidence" value="ECO:0007669"/>
    <property type="project" value="UniProtKB-UniRule"/>
</dbReference>
<dbReference type="EMBL" id="CP029289">
    <property type="protein sequence ID" value="AWR95674.1"/>
    <property type="molecule type" value="Genomic_DNA"/>
</dbReference>
<gene>
    <name evidence="7" type="ORF">DFR85_14840</name>
</gene>
<keyword evidence="8" id="KW-1185">Reference proteome</keyword>
<keyword evidence="2 4" id="KW-0808">Transferase</keyword>
<dbReference type="GO" id="GO:0005524">
    <property type="term" value="F:ATP binding"/>
    <property type="evidence" value="ECO:0007669"/>
    <property type="project" value="UniProtKB-KW"/>
</dbReference>
<evidence type="ECO:0000313" key="7">
    <source>
        <dbReference type="EMBL" id="AWR95674.1"/>
    </source>
</evidence>
<dbReference type="SUPFAM" id="SSF52374">
    <property type="entry name" value="Nucleotidylyl transferase"/>
    <property type="match status" value="1"/>
</dbReference>
<dbReference type="Proteomes" id="UP000248044">
    <property type="component" value="Chromosome"/>
</dbReference>
<keyword evidence="4" id="KW-0963">Cytoplasm</keyword>
<comment type="pathway">
    <text evidence="4">Cofactor biosynthesis; NAD(+) biosynthesis; NAD(+) from nicotinamide D-ribonucleotide: step 1/1.</text>
</comment>
<dbReference type="CDD" id="cd02166">
    <property type="entry name" value="NMNAT_Archaea"/>
    <property type="match status" value="1"/>
</dbReference>
<dbReference type="GeneID" id="36833458"/>
<evidence type="ECO:0000256" key="1">
    <source>
        <dbReference type="ARBA" id="ARBA00010124"/>
    </source>
</evidence>
<dbReference type="AlphaFoldDB" id="A0A2U9IIA2"/>
<evidence type="ECO:0000256" key="5">
    <source>
        <dbReference type="NCBIfam" id="TIGR01527"/>
    </source>
</evidence>
<dbReference type="InterPro" id="IPR004821">
    <property type="entry name" value="Cyt_trans-like"/>
</dbReference>
<protein>
    <recommendedName>
        <fullName evidence="4 5">Nicotinamide-nucleotide adenylyltransferase</fullName>
        <ecNumber evidence="4 5">2.7.7.1</ecNumber>
    </recommendedName>
    <alternativeName>
        <fullName evidence="4">NAD(+) diphosphorylase</fullName>
    </alternativeName>
    <alternativeName>
        <fullName evidence="4">NAD(+) pyrophosphorylase</fullName>
    </alternativeName>
    <alternativeName>
        <fullName evidence="4">NMN adenylyltransferase</fullName>
    </alternativeName>
</protein>
<dbReference type="PANTHER" id="PTHR21342">
    <property type="entry name" value="PHOSPHOPANTETHEINE ADENYLYLTRANSFERASE"/>
    <property type="match status" value="1"/>
</dbReference>